<accession>D2EF04</accession>
<dbReference type="PROSITE" id="PS51440">
    <property type="entry name" value="TIM_2"/>
    <property type="match status" value="1"/>
</dbReference>
<dbReference type="Proteomes" id="UP000009375">
    <property type="component" value="Unassembled WGS sequence"/>
</dbReference>
<evidence type="ECO:0000313" key="3">
    <source>
        <dbReference type="EMBL" id="EEZ93110.1"/>
    </source>
</evidence>
<organism evidence="3 4">
    <name type="scientific">Candidatus Parvarchaeum acidiphilum ARMAN-4</name>
    <dbReference type="NCBI Taxonomy" id="662760"/>
    <lineage>
        <taxon>Archaea</taxon>
        <taxon>Candidatus Parvarchaeota</taxon>
        <taxon>Candidatus Parvarchaeum</taxon>
    </lineage>
</organism>
<proteinExistence type="inferred from homology"/>
<dbReference type="GO" id="GO:0046166">
    <property type="term" value="P:glyceraldehyde-3-phosphate biosynthetic process"/>
    <property type="evidence" value="ECO:0007669"/>
    <property type="project" value="TreeGrafter"/>
</dbReference>
<comment type="pathway">
    <text evidence="2">Carbohydrate degradation; glycolysis; D-glyceraldehyde 3-phosphate from glycerone phosphate: step 1/1.</text>
</comment>
<dbReference type="AlphaFoldDB" id="D2EF04"/>
<dbReference type="Pfam" id="PF00121">
    <property type="entry name" value="TIM"/>
    <property type="match status" value="1"/>
</dbReference>
<dbReference type="EMBL" id="GG730042">
    <property type="protein sequence ID" value="EEZ93110.1"/>
    <property type="molecule type" value="Genomic_DNA"/>
</dbReference>
<dbReference type="GO" id="GO:0006096">
    <property type="term" value="P:glycolytic process"/>
    <property type="evidence" value="ECO:0007669"/>
    <property type="project" value="UniProtKB-UniPathway"/>
</dbReference>
<sequence>MNMKTLIINYKAYEEAFTKGIEIAKYSGELSKSSGVSIVVSPPFTILKETVKFAKTIAQGVNDVDPGAHTGHVTSFELKQAAVAGALLNHSENRYPNTKDGKLDYAAIKVAVDKCMNLGLETYVCVQNLDEAREVLKMKPTGIAYEPPELIGGNISVSNSKPEIVKEFCSIIKNNSNSLALIGAGIKGKEDAEKSVELGSDGLLVASGIMKSDDYKSIIEELVKGLNK</sequence>
<dbReference type="SUPFAM" id="SSF51351">
    <property type="entry name" value="Triosephosphate isomerase (TIM)"/>
    <property type="match status" value="1"/>
</dbReference>
<protein>
    <recommendedName>
        <fullName evidence="2">Triosephosphate isomerase</fullName>
        <ecNumber evidence="2">5.3.1.1</ecNumber>
    </recommendedName>
</protein>
<dbReference type="Gene3D" id="3.20.20.70">
    <property type="entry name" value="Aldolase class I"/>
    <property type="match status" value="1"/>
</dbReference>
<dbReference type="InterPro" id="IPR035990">
    <property type="entry name" value="TIM_sf"/>
</dbReference>
<keyword evidence="2" id="KW-0324">Glycolysis</keyword>
<evidence type="ECO:0000256" key="2">
    <source>
        <dbReference type="RuleBase" id="RU363013"/>
    </source>
</evidence>
<name>D2EF04_PARA4</name>
<comment type="subcellular location">
    <subcellularLocation>
        <location evidence="2">Cytoplasm</location>
    </subcellularLocation>
</comment>
<keyword evidence="1 2" id="KW-0413">Isomerase</keyword>
<evidence type="ECO:0000313" key="4">
    <source>
        <dbReference type="Proteomes" id="UP000009375"/>
    </source>
</evidence>
<dbReference type="PANTHER" id="PTHR21139:SF42">
    <property type="entry name" value="TRIOSEPHOSPHATE ISOMERASE"/>
    <property type="match status" value="1"/>
</dbReference>
<dbReference type="InterPro" id="IPR013785">
    <property type="entry name" value="Aldolase_TIM"/>
</dbReference>
<comment type="catalytic activity">
    <reaction evidence="2">
        <text>D-glyceraldehyde 3-phosphate = dihydroxyacetone phosphate</text>
        <dbReference type="Rhea" id="RHEA:18585"/>
        <dbReference type="ChEBI" id="CHEBI:57642"/>
        <dbReference type="ChEBI" id="CHEBI:59776"/>
        <dbReference type="EC" id="5.3.1.1"/>
    </reaction>
</comment>
<dbReference type="InterPro" id="IPR000652">
    <property type="entry name" value="Triosephosphate_isomerase"/>
</dbReference>
<gene>
    <name evidence="3" type="ORF">BJBARM4_0310</name>
</gene>
<reference evidence="3 4" key="1">
    <citation type="journal article" date="2010" name="Proc. Natl. Acad. Sci. U.S.A.">
        <title>Enigmatic, ultrasmall, uncultivated Archaea.</title>
        <authorList>
            <person name="Baker B.J."/>
            <person name="Comolli L.R."/>
            <person name="Dick G.J."/>
            <person name="Hauser L.J."/>
            <person name="Hyatt D."/>
            <person name="Dill B.D."/>
            <person name="Land M.L."/>
            <person name="Verberkmoes N.C."/>
            <person name="Hettich R.L."/>
            <person name="Banfield J.F."/>
        </authorList>
    </citation>
    <scope>NUCLEOTIDE SEQUENCE [LARGE SCALE GENOMIC DNA]</scope>
</reference>
<dbReference type="PANTHER" id="PTHR21139">
    <property type="entry name" value="TRIOSEPHOSPHATE ISOMERASE"/>
    <property type="match status" value="1"/>
</dbReference>
<evidence type="ECO:0000256" key="1">
    <source>
        <dbReference type="ARBA" id="ARBA00023235"/>
    </source>
</evidence>
<dbReference type="GO" id="GO:0005829">
    <property type="term" value="C:cytosol"/>
    <property type="evidence" value="ECO:0007669"/>
    <property type="project" value="TreeGrafter"/>
</dbReference>
<dbReference type="EC" id="5.3.1.1" evidence="2"/>
<keyword evidence="2" id="KW-0963">Cytoplasm</keyword>
<comment type="pathway">
    <text evidence="2">Carbohydrate biosynthesis; gluconeogenesis.</text>
</comment>
<comment type="similarity">
    <text evidence="2">Belongs to the triosephosphate isomerase family.</text>
</comment>
<dbReference type="UniPathway" id="UPA00138"/>
<dbReference type="NCBIfam" id="NF003302">
    <property type="entry name" value="PRK04302.1"/>
    <property type="match status" value="1"/>
</dbReference>
<dbReference type="GO" id="GO:0019563">
    <property type="term" value="P:glycerol catabolic process"/>
    <property type="evidence" value="ECO:0007669"/>
    <property type="project" value="TreeGrafter"/>
</dbReference>
<keyword evidence="2" id="KW-0312">Gluconeogenesis</keyword>
<dbReference type="GO" id="GO:0006094">
    <property type="term" value="P:gluconeogenesis"/>
    <property type="evidence" value="ECO:0007669"/>
    <property type="project" value="UniProtKB-UniPathway"/>
</dbReference>
<dbReference type="GO" id="GO:0004807">
    <property type="term" value="F:triose-phosphate isomerase activity"/>
    <property type="evidence" value="ECO:0007669"/>
    <property type="project" value="UniProtKB-EC"/>
</dbReference>
<dbReference type="UniPathway" id="UPA00109">
    <property type="reaction ID" value="UER00189"/>
</dbReference>